<gene>
    <name evidence="3" type="ORF">MELLADRAFT_65580</name>
</gene>
<name>F4RVY7_MELLP</name>
<dbReference type="OrthoDB" id="10422581at2759"/>
<dbReference type="KEGG" id="mlr:MELLADRAFT_65580"/>
<feature type="chain" id="PRO_5003321082" description="Homeobox domain-containing protein" evidence="2">
    <location>
        <begin position="18"/>
        <end position="434"/>
    </location>
</feature>
<dbReference type="AlphaFoldDB" id="F4RVY7"/>
<evidence type="ECO:0000313" key="3">
    <source>
        <dbReference type="EMBL" id="EGG03442.1"/>
    </source>
</evidence>
<protein>
    <recommendedName>
        <fullName evidence="5">Homeobox domain-containing protein</fullName>
    </recommendedName>
</protein>
<dbReference type="HOGENOM" id="CLU_631741_0_0_1"/>
<feature type="region of interest" description="Disordered" evidence="1">
    <location>
        <begin position="325"/>
        <end position="396"/>
    </location>
</feature>
<evidence type="ECO:0000313" key="4">
    <source>
        <dbReference type="Proteomes" id="UP000001072"/>
    </source>
</evidence>
<dbReference type="EMBL" id="GL883124">
    <property type="protein sequence ID" value="EGG03442.1"/>
    <property type="molecule type" value="Genomic_DNA"/>
</dbReference>
<dbReference type="GO" id="GO:0003677">
    <property type="term" value="F:DNA binding"/>
    <property type="evidence" value="ECO:0007669"/>
    <property type="project" value="InterPro"/>
</dbReference>
<dbReference type="GeneID" id="18930459"/>
<evidence type="ECO:0000256" key="2">
    <source>
        <dbReference type="SAM" id="SignalP"/>
    </source>
</evidence>
<dbReference type="InterPro" id="IPR001356">
    <property type="entry name" value="HD"/>
</dbReference>
<evidence type="ECO:0000256" key="1">
    <source>
        <dbReference type="SAM" id="MobiDB-lite"/>
    </source>
</evidence>
<dbReference type="CDD" id="cd00086">
    <property type="entry name" value="homeodomain"/>
    <property type="match status" value="1"/>
</dbReference>
<keyword evidence="4" id="KW-1185">Reference proteome</keyword>
<proteinExistence type="predicted"/>
<reference evidence="4" key="1">
    <citation type="journal article" date="2011" name="Proc. Natl. Acad. Sci. U.S.A.">
        <title>Obligate biotrophy features unraveled by the genomic analysis of rust fungi.</title>
        <authorList>
            <person name="Duplessis S."/>
            <person name="Cuomo C.A."/>
            <person name="Lin Y.-C."/>
            <person name="Aerts A."/>
            <person name="Tisserant E."/>
            <person name="Veneault-Fourrey C."/>
            <person name="Joly D.L."/>
            <person name="Hacquard S."/>
            <person name="Amselem J."/>
            <person name="Cantarel B.L."/>
            <person name="Chiu R."/>
            <person name="Coutinho P.M."/>
            <person name="Feau N."/>
            <person name="Field M."/>
            <person name="Frey P."/>
            <person name="Gelhaye E."/>
            <person name="Goldberg J."/>
            <person name="Grabherr M.G."/>
            <person name="Kodira C.D."/>
            <person name="Kohler A."/>
            <person name="Kuees U."/>
            <person name="Lindquist E.A."/>
            <person name="Lucas S.M."/>
            <person name="Mago R."/>
            <person name="Mauceli E."/>
            <person name="Morin E."/>
            <person name="Murat C."/>
            <person name="Pangilinan J.L."/>
            <person name="Park R."/>
            <person name="Pearson M."/>
            <person name="Quesneville H."/>
            <person name="Rouhier N."/>
            <person name="Sakthikumar S."/>
            <person name="Salamov A.A."/>
            <person name="Schmutz J."/>
            <person name="Selles B."/>
            <person name="Shapiro H."/>
            <person name="Tanguay P."/>
            <person name="Tuskan G.A."/>
            <person name="Henrissat B."/>
            <person name="Van de Peer Y."/>
            <person name="Rouze P."/>
            <person name="Ellis J.G."/>
            <person name="Dodds P.N."/>
            <person name="Schein J.E."/>
            <person name="Zhong S."/>
            <person name="Hamelin R.C."/>
            <person name="Grigoriev I.V."/>
            <person name="Szabo L.J."/>
            <person name="Martin F."/>
        </authorList>
    </citation>
    <scope>NUCLEOTIDE SEQUENCE [LARGE SCALE GENOMIC DNA]</scope>
    <source>
        <strain evidence="4">98AG31 / pathotype 3-4-7</strain>
    </source>
</reference>
<dbReference type="InterPro" id="IPR009057">
    <property type="entry name" value="Homeodomain-like_sf"/>
</dbReference>
<organism evidence="4">
    <name type="scientific">Melampsora larici-populina (strain 98AG31 / pathotype 3-4-7)</name>
    <name type="common">Poplar leaf rust fungus</name>
    <dbReference type="NCBI Taxonomy" id="747676"/>
    <lineage>
        <taxon>Eukaryota</taxon>
        <taxon>Fungi</taxon>
        <taxon>Dikarya</taxon>
        <taxon>Basidiomycota</taxon>
        <taxon>Pucciniomycotina</taxon>
        <taxon>Pucciniomycetes</taxon>
        <taxon>Pucciniales</taxon>
        <taxon>Melampsoraceae</taxon>
        <taxon>Melampsora</taxon>
    </lineage>
</organism>
<dbReference type="VEuPathDB" id="FungiDB:MELLADRAFT_65580"/>
<dbReference type="SUPFAM" id="SSF46689">
    <property type="entry name" value="Homeodomain-like"/>
    <property type="match status" value="1"/>
</dbReference>
<feature type="compositionally biased region" description="Low complexity" evidence="1">
    <location>
        <begin position="344"/>
        <end position="373"/>
    </location>
</feature>
<evidence type="ECO:0008006" key="5">
    <source>
        <dbReference type="Google" id="ProtNLM"/>
    </source>
</evidence>
<accession>F4RVY7</accession>
<sequence>MSLRIVSLWSSIASSSAVLLKRLQTCFCTRPLPTNSLTALPPALNFDHTDDVISNRLRSLNLYCTEHHLQVTRRIRDIEQLILVTFLDAFQQILATPDPAAGSRPKSEYISLLVREFERLYRLQLDSLFNTLSKPVRSTQGIRPAPKAVGGRRQGRPHIFTKHQTSVLHELLQYDDKLTPAEKTFVGERLGLSKDQVNRWSDWDSELSPISDRTDYPIHPREPRVCIPVFCLQADRFELQEHGLLDPRLREWENDPSQSLDKPINSINSYQSVLDCSGSNGSITQSMRPVTPGSSLSLNSQRTYLDSLSEGCVVPSWNTSSMFDSPVPPGLSNKDETSPTVFNAPASPSTSSLLSSSSASLTLTPPSQLSPSSHDILLTPTPPLQEIPSNLTTGKDVPSPLLSDDFPDLFLFNSFDHEAIFNFYSGCTQTQHAS</sequence>
<dbReference type="Proteomes" id="UP000001072">
    <property type="component" value="Unassembled WGS sequence"/>
</dbReference>
<dbReference type="RefSeq" id="XP_007413236.1">
    <property type="nucleotide sequence ID" value="XM_007413174.1"/>
</dbReference>
<keyword evidence="2" id="KW-0732">Signal</keyword>
<dbReference type="InParanoid" id="F4RVY7"/>
<feature type="signal peptide" evidence="2">
    <location>
        <begin position="1"/>
        <end position="17"/>
    </location>
</feature>